<sequence length="340" mass="39342">MKSNKLISIEKKWKCLKKENWLLKLSKKALNWDTLVSVDKPLYEHHGVILAKNWGLNVKDIDRVSPALNSKRNKARFQTTEVNDFKQTREYKIAEERVLNLYGGRLKDGTKLFNYQIESAAIAIAKKRLILGLDMGLGKTRTTLVALISRPANKRILIVTMSKNIRDWEKELENLGLNDDYIVLQNRIDMKSNKRIHLVSYERRAKEKIIYKKKTHRECPHCESRVLWNNALQYCGLCKTQYKSDECYSEKDLPDACPSCDKDFGKSQHHCHSCNFTVVSKREKPLSANIDNTYDATAIDDSFNYIEPYTGRRFNCFGVKGETHFRGYFGGSGKRALMDS</sequence>
<gene>
    <name evidence="1" type="ORF">ATY39_10180</name>
</gene>
<dbReference type="Gene3D" id="3.40.50.300">
    <property type="entry name" value="P-loop containing nucleotide triphosphate hydrolases"/>
    <property type="match status" value="1"/>
</dbReference>
<dbReference type="KEGG" id="rst:ATY39_10180"/>
<accession>A0A143HDG5</accession>
<name>A0A143HDG5_9BACL</name>
<evidence type="ECO:0000313" key="2">
    <source>
        <dbReference type="Proteomes" id="UP000076021"/>
    </source>
</evidence>
<dbReference type="Proteomes" id="UP000076021">
    <property type="component" value="Chromosome"/>
</dbReference>
<dbReference type="SUPFAM" id="SSF52540">
    <property type="entry name" value="P-loop containing nucleoside triphosphate hydrolases"/>
    <property type="match status" value="1"/>
</dbReference>
<protein>
    <submittedName>
        <fullName evidence="1">Uncharacterized protein</fullName>
    </submittedName>
</protein>
<organism evidence="1 2">
    <name type="scientific">Rummeliibacillus stabekisii</name>
    <dbReference type="NCBI Taxonomy" id="241244"/>
    <lineage>
        <taxon>Bacteria</taxon>
        <taxon>Bacillati</taxon>
        <taxon>Bacillota</taxon>
        <taxon>Bacilli</taxon>
        <taxon>Bacillales</taxon>
        <taxon>Caryophanaceae</taxon>
        <taxon>Rummeliibacillus</taxon>
    </lineage>
</organism>
<dbReference type="EMBL" id="CP014806">
    <property type="protein sequence ID" value="AMW99773.1"/>
    <property type="molecule type" value="Genomic_DNA"/>
</dbReference>
<reference evidence="1 2" key="1">
    <citation type="journal article" date="2016" name="Genome Announc.">
        <title>Whole-Genome Sequence of Rummeliibacillus stabekisii Strain PP9 Isolated from Antarctic Soil.</title>
        <authorList>
            <person name="da Mota F.F."/>
            <person name="Vollu R.E."/>
            <person name="Jurelevicius D."/>
            <person name="Seldin L."/>
        </authorList>
    </citation>
    <scope>NUCLEOTIDE SEQUENCE [LARGE SCALE GENOMIC DNA]</scope>
    <source>
        <strain evidence="1 2">PP9</strain>
    </source>
</reference>
<proteinExistence type="predicted"/>
<evidence type="ECO:0000313" key="1">
    <source>
        <dbReference type="EMBL" id="AMW99773.1"/>
    </source>
</evidence>
<reference evidence="2" key="2">
    <citation type="submission" date="2016-03" db="EMBL/GenBank/DDBJ databases">
        <authorList>
            <person name="Ploux O."/>
        </authorList>
    </citation>
    <scope>NUCLEOTIDE SEQUENCE [LARGE SCALE GENOMIC DNA]</scope>
    <source>
        <strain evidence="2">PP9</strain>
    </source>
</reference>
<dbReference type="STRING" id="241244.ATY39_10180"/>
<dbReference type="InterPro" id="IPR027417">
    <property type="entry name" value="P-loop_NTPase"/>
</dbReference>
<dbReference type="AlphaFoldDB" id="A0A143HDG5"/>
<keyword evidence="2" id="KW-1185">Reference proteome</keyword>